<organism evidence="1 2">
    <name type="scientific">Chromobacterium aquaticum</name>
    <dbReference type="NCBI Taxonomy" id="467180"/>
    <lineage>
        <taxon>Bacteria</taxon>
        <taxon>Pseudomonadati</taxon>
        <taxon>Pseudomonadota</taxon>
        <taxon>Betaproteobacteria</taxon>
        <taxon>Neisseriales</taxon>
        <taxon>Chromobacteriaceae</taxon>
        <taxon>Chromobacterium</taxon>
    </lineage>
</organism>
<proteinExistence type="predicted"/>
<evidence type="ECO:0008006" key="3">
    <source>
        <dbReference type="Google" id="ProtNLM"/>
    </source>
</evidence>
<dbReference type="Proteomes" id="UP001595999">
    <property type="component" value="Unassembled WGS sequence"/>
</dbReference>
<reference evidence="2" key="1">
    <citation type="journal article" date="2019" name="Int. J. Syst. Evol. Microbiol.">
        <title>The Global Catalogue of Microorganisms (GCM) 10K type strain sequencing project: providing services to taxonomists for standard genome sequencing and annotation.</title>
        <authorList>
            <consortium name="The Broad Institute Genomics Platform"/>
            <consortium name="The Broad Institute Genome Sequencing Center for Infectious Disease"/>
            <person name="Wu L."/>
            <person name="Ma J."/>
        </authorList>
    </citation>
    <scope>NUCLEOTIDE SEQUENCE [LARGE SCALE GENOMIC DNA]</scope>
    <source>
        <strain evidence="2">CGMCC 4.7608</strain>
    </source>
</reference>
<gene>
    <name evidence="1" type="ORF">ACFO0R_21050</name>
</gene>
<evidence type="ECO:0000313" key="1">
    <source>
        <dbReference type="EMBL" id="MFC4492107.1"/>
    </source>
</evidence>
<evidence type="ECO:0000313" key="2">
    <source>
        <dbReference type="Proteomes" id="UP001595999"/>
    </source>
</evidence>
<name>A0ABV8ZY38_9NEIS</name>
<comment type="caution">
    <text evidence="1">The sequence shown here is derived from an EMBL/GenBank/DDBJ whole genome shotgun (WGS) entry which is preliminary data.</text>
</comment>
<keyword evidence="2" id="KW-1185">Reference proteome</keyword>
<dbReference type="RefSeq" id="WP_231462519.1">
    <property type="nucleotide sequence ID" value="NZ_JAJOHW010000074.1"/>
</dbReference>
<protein>
    <recommendedName>
        <fullName evidence="3">DUF4123 domain-containing protein</fullName>
    </recommendedName>
</protein>
<dbReference type="EMBL" id="JBHSEK010000020">
    <property type="protein sequence ID" value="MFC4492107.1"/>
    <property type="molecule type" value="Genomic_DNA"/>
</dbReference>
<sequence length="120" mass="13807">MNAALWWGLEYPRGLYALSGEQWRGRRQWLRSGCFHGATVLRGAAPWPAKLRRLLQRAGADWIALCYDDSAAASILLDAMSAHPLWRSEALQSLLAWQLQSQRLWRQGLLRWGRELSCRC</sequence>
<accession>A0ABV8ZY38</accession>